<reference evidence="2" key="1">
    <citation type="submission" date="2021-06" db="EMBL/GenBank/DDBJ databases">
        <authorList>
            <person name="Arsene-Ploetze F."/>
        </authorList>
    </citation>
    <scope>NUCLEOTIDE SEQUENCE</scope>
    <source>
        <strain evidence="2">SBRY1</strain>
    </source>
</reference>
<sequence>MGHQRPQRHSLEGSAAGHQPDLRPLPRGRYVPQHLRPGRQHHRRLQLRGRPLRFDGQRELGVLIATPAR</sequence>
<keyword evidence="3" id="KW-1185">Reference proteome</keyword>
<organism evidence="2 3">
    <name type="scientific">Actinacidiphila bryophytorum</name>
    <dbReference type="NCBI Taxonomy" id="1436133"/>
    <lineage>
        <taxon>Bacteria</taxon>
        <taxon>Bacillati</taxon>
        <taxon>Actinomycetota</taxon>
        <taxon>Actinomycetes</taxon>
        <taxon>Kitasatosporales</taxon>
        <taxon>Streptomycetaceae</taxon>
        <taxon>Actinacidiphila</taxon>
    </lineage>
</organism>
<dbReference type="EMBL" id="CAJVAX010000012">
    <property type="protein sequence ID" value="CAG7627992.1"/>
    <property type="molecule type" value="Genomic_DNA"/>
</dbReference>
<feature type="compositionally biased region" description="Basic residues" evidence="1">
    <location>
        <begin position="36"/>
        <end position="46"/>
    </location>
</feature>
<evidence type="ECO:0000313" key="2">
    <source>
        <dbReference type="EMBL" id="CAG7627992.1"/>
    </source>
</evidence>
<accession>A0A9W4E7F0</accession>
<evidence type="ECO:0000256" key="1">
    <source>
        <dbReference type="SAM" id="MobiDB-lite"/>
    </source>
</evidence>
<dbReference type="AlphaFoldDB" id="A0A9W4E7F0"/>
<name>A0A9W4E7F0_9ACTN</name>
<protein>
    <submittedName>
        <fullName evidence="2">Uncharacterized protein</fullName>
    </submittedName>
</protein>
<proteinExistence type="predicted"/>
<dbReference type="Proteomes" id="UP001153328">
    <property type="component" value="Unassembled WGS sequence"/>
</dbReference>
<feature type="region of interest" description="Disordered" evidence="1">
    <location>
        <begin position="1"/>
        <end position="46"/>
    </location>
</feature>
<gene>
    <name evidence="2" type="ORF">SBRY_20421</name>
</gene>
<comment type="caution">
    <text evidence="2">The sequence shown here is derived from an EMBL/GenBank/DDBJ whole genome shotgun (WGS) entry which is preliminary data.</text>
</comment>
<evidence type="ECO:0000313" key="3">
    <source>
        <dbReference type="Proteomes" id="UP001153328"/>
    </source>
</evidence>